<evidence type="ECO:0000256" key="1">
    <source>
        <dbReference type="SAM" id="Phobius"/>
    </source>
</evidence>
<evidence type="ECO:0000313" key="3">
    <source>
        <dbReference type="Proteomes" id="UP001165439"/>
    </source>
</evidence>
<dbReference type="InterPro" id="IPR037185">
    <property type="entry name" value="EmrE-like"/>
</dbReference>
<protein>
    <recommendedName>
        <fullName evidence="4">RarD protein</fullName>
    </recommendedName>
</protein>
<accession>A0AAW7HPI7</accession>
<name>A0AAW7HPI7_9PSED</name>
<dbReference type="GeneID" id="83679549"/>
<feature type="transmembrane region" description="Helical" evidence="1">
    <location>
        <begin position="78"/>
        <end position="98"/>
    </location>
</feature>
<feature type="transmembrane region" description="Helical" evidence="1">
    <location>
        <begin position="33"/>
        <end position="57"/>
    </location>
</feature>
<feature type="transmembrane region" description="Helical" evidence="1">
    <location>
        <begin position="181"/>
        <end position="209"/>
    </location>
</feature>
<feature type="transmembrane region" description="Helical" evidence="1">
    <location>
        <begin position="215"/>
        <end position="235"/>
    </location>
</feature>
<dbReference type="RefSeq" id="WP_010954606.1">
    <property type="nucleotide sequence ID" value="NZ_CP128540.1"/>
</dbReference>
<sequence>MAGKTFDAAAGLSAALASNCLLGLSSLYWKALAALPALALLGCRVLMSLLCVTLLLAARKELVPLLCVLKRRDIALHGAAAVLVAGNWGTFIWASIHGHVLESGLGYLIAPVLGISLGLLLYQERLSVPRGLSLTMVIGSVVYLLFEKGGLDSRVFLVIGVTWGTYTWLKKLARLPPWSGLFLESLVLGVLLMPLILWVSTPVAGIAALGSADTALLLLCGAVSLLPLALFSFAARRLPLSVMGLMQFVLPLTQFFVALMFYGQIPSHGAMLAFALIALAMLLVILEPLLTTIFFKAKGVVEDA</sequence>
<evidence type="ECO:0008006" key="4">
    <source>
        <dbReference type="Google" id="ProtNLM"/>
    </source>
</evidence>
<keyword evidence="1" id="KW-0472">Membrane</keyword>
<feature type="transmembrane region" description="Helical" evidence="1">
    <location>
        <begin position="104"/>
        <end position="122"/>
    </location>
</feature>
<proteinExistence type="predicted"/>
<feature type="transmembrane region" description="Helical" evidence="1">
    <location>
        <begin position="242"/>
        <end position="263"/>
    </location>
</feature>
<keyword evidence="1" id="KW-0812">Transmembrane</keyword>
<dbReference type="EMBL" id="JAJSRF020000001">
    <property type="protein sequence ID" value="MDM3954620.1"/>
    <property type="molecule type" value="Genomic_DNA"/>
</dbReference>
<organism evidence="2 3">
    <name type="scientific">Pseudomonas alloputida</name>
    <dbReference type="NCBI Taxonomy" id="1940621"/>
    <lineage>
        <taxon>Bacteria</taxon>
        <taxon>Pseudomonadati</taxon>
        <taxon>Pseudomonadota</taxon>
        <taxon>Gammaproteobacteria</taxon>
        <taxon>Pseudomonadales</taxon>
        <taxon>Pseudomonadaceae</taxon>
        <taxon>Pseudomonas</taxon>
    </lineage>
</organism>
<gene>
    <name evidence="2" type="ORF">LU674_020145</name>
</gene>
<keyword evidence="1" id="KW-1133">Transmembrane helix</keyword>
<dbReference type="SUPFAM" id="SSF103481">
    <property type="entry name" value="Multidrug resistance efflux transporter EmrE"/>
    <property type="match status" value="1"/>
</dbReference>
<dbReference type="Proteomes" id="UP001165439">
    <property type="component" value="Unassembled WGS sequence"/>
</dbReference>
<comment type="caution">
    <text evidence="2">The sequence shown here is derived from an EMBL/GenBank/DDBJ whole genome shotgun (WGS) entry which is preliminary data.</text>
</comment>
<reference evidence="2" key="1">
    <citation type="submission" date="2023-06" db="EMBL/GenBank/DDBJ databases">
        <title>MBL-encoding genomic islands in Pseudomonas spp. in Poland.</title>
        <authorList>
            <person name="Urbanowicz P."/>
            <person name="Izdebski R."/>
            <person name="Biedrzycka M."/>
            <person name="Gniadkowski M."/>
        </authorList>
    </citation>
    <scope>NUCLEOTIDE SEQUENCE</scope>
    <source>
        <strain evidence="2">NMI5768_13</strain>
    </source>
</reference>
<feature type="transmembrane region" description="Helical" evidence="1">
    <location>
        <begin position="269"/>
        <end position="290"/>
    </location>
</feature>
<dbReference type="AlphaFoldDB" id="A0AAW7HPI7"/>
<evidence type="ECO:0000313" key="2">
    <source>
        <dbReference type="EMBL" id="MDM3954620.1"/>
    </source>
</evidence>